<dbReference type="RefSeq" id="WP_171609617.1">
    <property type="nucleotide sequence ID" value="NZ_WHPF01000017.1"/>
</dbReference>
<dbReference type="AlphaFoldDB" id="A0A8J8FJA7"/>
<dbReference type="SMART" id="SM00858">
    <property type="entry name" value="SAF"/>
    <property type="match status" value="1"/>
</dbReference>
<dbReference type="Proteomes" id="UP000598971">
    <property type="component" value="Unassembled WGS sequence"/>
</dbReference>
<dbReference type="GO" id="GO:0016829">
    <property type="term" value="F:lyase activity"/>
    <property type="evidence" value="ECO:0007669"/>
    <property type="project" value="UniProtKB-KW"/>
</dbReference>
<dbReference type="CDD" id="cd11613">
    <property type="entry name" value="SAF_AH_GD"/>
    <property type="match status" value="1"/>
</dbReference>
<keyword evidence="1" id="KW-0456">Lyase</keyword>
<dbReference type="PANTHER" id="PTHR30536:SF5">
    <property type="entry name" value="ALTRONATE DEHYDRATASE"/>
    <property type="match status" value="1"/>
</dbReference>
<dbReference type="GO" id="GO:0016787">
    <property type="term" value="F:hydrolase activity"/>
    <property type="evidence" value="ECO:0007669"/>
    <property type="project" value="UniProtKB-KW"/>
</dbReference>
<evidence type="ECO:0000259" key="2">
    <source>
        <dbReference type="SMART" id="SM00858"/>
    </source>
</evidence>
<gene>
    <name evidence="3" type="ORF">GD597_19520</name>
</gene>
<protein>
    <submittedName>
        <fullName evidence="3">Altronate hydrolase</fullName>
    </submittedName>
</protein>
<evidence type="ECO:0000313" key="3">
    <source>
        <dbReference type="EMBL" id="NNV57667.1"/>
    </source>
</evidence>
<dbReference type="GO" id="GO:0019698">
    <property type="term" value="P:D-galacturonate catabolic process"/>
    <property type="evidence" value="ECO:0007669"/>
    <property type="project" value="TreeGrafter"/>
</dbReference>
<sequence length="99" mass="10783">MSKLIQIHPNDNVLIVRQTILPGDEETINGIAIVFDKTIGLGHKIASTSIAAGAIIYKYGVPIGSALNQLHPGDHVHLHNMKSDYIATYTLAKEFIHAK</sequence>
<dbReference type="Gene3D" id="2.30.130.110">
    <property type="match status" value="1"/>
</dbReference>
<evidence type="ECO:0000256" key="1">
    <source>
        <dbReference type="ARBA" id="ARBA00023239"/>
    </source>
</evidence>
<dbReference type="InterPro" id="IPR013974">
    <property type="entry name" value="SAF"/>
</dbReference>
<dbReference type="InterPro" id="IPR052172">
    <property type="entry name" value="UxaA_altronate/galactarate_dh"/>
</dbReference>
<evidence type="ECO:0000313" key="4">
    <source>
        <dbReference type="Proteomes" id="UP000598971"/>
    </source>
</evidence>
<dbReference type="EMBL" id="WHPF01000017">
    <property type="protein sequence ID" value="NNV57667.1"/>
    <property type="molecule type" value="Genomic_DNA"/>
</dbReference>
<reference evidence="3" key="1">
    <citation type="submission" date="2019-10" db="EMBL/GenBank/DDBJ databases">
        <title>Draft genome sequence of Panacibacter sp. KCS-6.</title>
        <authorList>
            <person name="Yim K.J."/>
        </authorList>
    </citation>
    <scope>NUCLEOTIDE SEQUENCE</scope>
    <source>
        <strain evidence="3">KCS-6</strain>
    </source>
</reference>
<accession>A0A8J8FJA7</accession>
<dbReference type="PANTHER" id="PTHR30536">
    <property type="entry name" value="ALTRONATE/GALACTARATE DEHYDRATASE"/>
    <property type="match status" value="1"/>
</dbReference>
<feature type="domain" description="SAF" evidence="2">
    <location>
        <begin position="11"/>
        <end position="82"/>
    </location>
</feature>
<proteinExistence type="predicted"/>
<comment type="caution">
    <text evidence="3">The sequence shown here is derived from an EMBL/GenBank/DDBJ whole genome shotgun (WGS) entry which is preliminary data.</text>
</comment>
<organism evidence="3 4">
    <name type="scientific">Limnovirga soli</name>
    <dbReference type="NCBI Taxonomy" id="2656915"/>
    <lineage>
        <taxon>Bacteria</taxon>
        <taxon>Pseudomonadati</taxon>
        <taxon>Bacteroidota</taxon>
        <taxon>Chitinophagia</taxon>
        <taxon>Chitinophagales</taxon>
        <taxon>Chitinophagaceae</taxon>
        <taxon>Limnovirga</taxon>
    </lineage>
</organism>
<name>A0A8J8FJA7_9BACT</name>
<keyword evidence="4" id="KW-1185">Reference proteome</keyword>
<keyword evidence="3" id="KW-0378">Hydrolase</keyword>
<dbReference type="InterPro" id="IPR044144">
    <property type="entry name" value="SAF_UxaA/GarD"/>
</dbReference>